<evidence type="ECO:0000256" key="7">
    <source>
        <dbReference type="ARBA" id="ARBA00033135"/>
    </source>
</evidence>
<name>A0AAU8A0F6_9BURK</name>
<dbReference type="Pfam" id="PF01845">
    <property type="entry name" value="CcdB"/>
    <property type="match status" value="1"/>
</dbReference>
<keyword evidence="5" id="KW-0804">Transcription</keyword>
<evidence type="ECO:0000256" key="2">
    <source>
        <dbReference type="ARBA" id="ARBA00015075"/>
    </source>
</evidence>
<comment type="similarity">
    <text evidence="1">Belongs to the CcdB toxin family.</text>
</comment>
<dbReference type="AlphaFoldDB" id="A0AAU8A0F6"/>
<dbReference type="RefSeq" id="WP_353438169.1">
    <property type="nucleotide sequence ID" value="NZ_CP099959.1"/>
</dbReference>
<protein>
    <recommendedName>
        <fullName evidence="2">Toxin CcdB</fullName>
    </recommendedName>
    <alternativeName>
        <fullName evidence="7">Cytotoxic protein CcdB</fullName>
    </alternativeName>
    <alternativeName>
        <fullName evidence="6">Protein LetD</fullName>
    </alternativeName>
</protein>
<dbReference type="InterPro" id="IPR011067">
    <property type="entry name" value="Plasmid_toxin/cell-grow_inhib"/>
</dbReference>
<keyword evidence="4" id="KW-0805">Transcription regulation</keyword>
<reference evidence="8" key="1">
    <citation type="submission" date="2022-06" db="EMBL/GenBank/DDBJ databases">
        <title>New Polynucleobacter species.</title>
        <authorList>
            <person name="Hahn M.W."/>
        </authorList>
    </citation>
    <scope>NUCLEOTIDE SEQUENCE</scope>
    <source>
        <strain evidence="8">UK-FUSCHL-C3</strain>
    </source>
</reference>
<dbReference type="SUPFAM" id="SSF50118">
    <property type="entry name" value="Cell growth inhibitor/plasmid maintenance toxic component"/>
    <property type="match status" value="1"/>
</dbReference>
<dbReference type="Gene3D" id="2.30.30.110">
    <property type="match status" value="1"/>
</dbReference>
<evidence type="ECO:0000256" key="6">
    <source>
        <dbReference type="ARBA" id="ARBA00029628"/>
    </source>
</evidence>
<organism evidence="8">
    <name type="scientific">Polynucleobacter sp. UK-FUSCHL-C3</name>
    <dbReference type="NCBI Taxonomy" id="2955208"/>
    <lineage>
        <taxon>Bacteria</taxon>
        <taxon>Pseudomonadati</taxon>
        <taxon>Pseudomonadota</taxon>
        <taxon>Betaproteobacteria</taxon>
        <taxon>Burkholderiales</taxon>
        <taxon>Burkholderiaceae</taxon>
        <taxon>Polynucleobacter</taxon>
    </lineage>
</organism>
<dbReference type="GO" id="GO:0006276">
    <property type="term" value="P:plasmid maintenance"/>
    <property type="evidence" value="ECO:0007669"/>
    <property type="project" value="InterPro"/>
</dbReference>
<evidence type="ECO:0000256" key="5">
    <source>
        <dbReference type="ARBA" id="ARBA00023163"/>
    </source>
</evidence>
<accession>A0AAU8A0F6</accession>
<proteinExistence type="inferred from homology"/>
<gene>
    <name evidence="8" type="ORF">NKE59_06485</name>
</gene>
<dbReference type="GO" id="GO:0008657">
    <property type="term" value="F:DNA topoisomerase type II (double strand cut, ATP-hydrolyzing) inhibitor activity"/>
    <property type="evidence" value="ECO:0007669"/>
    <property type="project" value="InterPro"/>
</dbReference>
<evidence type="ECO:0000256" key="4">
    <source>
        <dbReference type="ARBA" id="ARBA00023015"/>
    </source>
</evidence>
<dbReference type="InterPro" id="IPR002712">
    <property type="entry name" value="CcdB"/>
</dbReference>
<evidence type="ECO:0000313" key="8">
    <source>
        <dbReference type="EMBL" id="XCC57139.1"/>
    </source>
</evidence>
<keyword evidence="3" id="KW-0678">Repressor</keyword>
<dbReference type="EMBL" id="CP099959">
    <property type="protein sequence ID" value="XCC57139.1"/>
    <property type="molecule type" value="Genomic_DNA"/>
</dbReference>
<evidence type="ECO:0000256" key="1">
    <source>
        <dbReference type="ARBA" id="ARBA00005230"/>
    </source>
</evidence>
<evidence type="ECO:0000256" key="3">
    <source>
        <dbReference type="ARBA" id="ARBA00022491"/>
    </source>
</evidence>
<sequence>MARFSIYENTGEHAKTTPFLLDVQTDLLSGLETRVVIPLRKASLYKKVRLPQDLVPIFSIKGSDFALETPKMAAVPRKILKIEVGSLKNHQHIVMTAIDRLFHGF</sequence>